<keyword evidence="1" id="KW-0812">Transmembrane</keyword>
<dbReference type="EMBL" id="BMPI01000048">
    <property type="protein sequence ID" value="GGM63468.1"/>
    <property type="molecule type" value="Genomic_DNA"/>
</dbReference>
<feature type="transmembrane region" description="Helical" evidence="1">
    <location>
        <begin position="200"/>
        <end position="220"/>
    </location>
</feature>
<dbReference type="SUPFAM" id="SSF52343">
    <property type="entry name" value="Ferredoxin reductase-like, C-terminal NADP-linked domain"/>
    <property type="match status" value="1"/>
</dbReference>
<keyword evidence="1" id="KW-0472">Membrane</keyword>
<keyword evidence="1" id="KW-1133">Transmembrane helix</keyword>
<dbReference type="PANTHER" id="PTHR33927">
    <property type="entry name" value="TRANSMEMBRANE PROTEIN"/>
    <property type="match status" value="1"/>
</dbReference>
<feature type="transmembrane region" description="Helical" evidence="1">
    <location>
        <begin position="123"/>
        <end position="146"/>
    </location>
</feature>
<dbReference type="PANTHER" id="PTHR33927:SF5">
    <property type="entry name" value="ENZYME, PUTATIVE (AFU_ORTHOLOGUE AFUA_8G01222)-RELATED"/>
    <property type="match status" value="1"/>
</dbReference>
<name>A0A917U765_9ACTN</name>
<organism evidence="2 3">
    <name type="scientific">Dactylosporangium sucinum</name>
    <dbReference type="NCBI Taxonomy" id="1424081"/>
    <lineage>
        <taxon>Bacteria</taxon>
        <taxon>Bacillati</taxon>
        <taxon>Actinomycetota</taxon>
        <taxon>Actinomycetes</taxon>
        <taxon>Micromonosporales</taxon>
        <taxon>Micromonosporaceae</taxon>
        <taxon>Dactylosporangium</taxon>
    </lineage>
</organism>
<accession>A0A917U765</accession>
<comment type="caution">
    <text evidence="2">The sequence shown here is derived from an EMBL/GenBank/DDBJ whole genome shotgun (WGS) entry which is preliminary data.</text>
</comment>
<gene>
    <name evidence="2" type="ORF">GCM10007977_076350</name>
</gene>
<reference evidence="2" key="1">
    <citation type="journal article" date="2014" name="Int. J. Syst. Evol. Microbiol.">
        <title>Complete genome sequence of Corynebacterium casei LMG S-19264T (=DSM 44701T), isolated from a smear-ripened cheese.</title>
        <authorList>
            <consortium name="US DOE Joint Genome Institute (JGI-PGF)"/>
            <person name="Walter F."/>
            <person name="Albersmeier A."/>
            <person name="Kalinowski J."/>
            <person name="Ruckert C."/>
        </authorList>
    </citation>
    <scope>NUCLEOTIDE SEQUENCE</scope>
    <source>
        <strain evidence="2">JCM 19831</strain>
    </source>
</reference>
<feature type="transmembrane region" description="Helical" evidence="1">
    <location>
        <begin position="48"/>
        <end position="66"/>
    </location>
</feature>
<protein>
    <submittedName>
        <fullName evidence="2">Uncharacterized protein</fullName>
    </submittedName>
</protein>
<evidence type="ECO:0000313" key="3">
    <source>
        <dbReference type="Proteomes" id="UP000642070"/>
    </source>
</evidence>
<feature type="transmembrane region" description="Helical" evidence="1">
    <location>
        <begin position="232"/>
        <end position="250"/>
    </location>
</feature>
<dbReference type="Gene3D" id="3.40.50.80">
    <property type="entry name" value="Nucleotide-binding domain of ferredoxin-NADP reductase (FNR) module"/>
    <property type="match status" value="1"/>
</dbReference>
<evidence type="ECO:0000313" key="2">
    <source>
        <dbReference type="EMBL" id="GGM63468.1"/>
    </source>
</evidence>
<feature type="transmembrane region" description="Helical" evidence="1">
    <location>
        <begin position="78"/>
        <end position="102"/>
    </location>
</feature>
<dbReference type="Proteomes" id="UP000642070">
    <property type="component" value="Unassembled WGS sequence"/>
</dbReference>
<dbReference type="InterPro" id="IPR039261">
    <property type="entry name" value="FNR_nucleotide-bd"/>
</dbReference>
<keyword evidence="3" id="KW-1185">Reference proteome</keyword>
<dbReference type="AlphaFoldDB" id="A0A917U765"/>
<dbReference type="InterPro" id="IPR052979">
    <property type="entry name" value="Adenylate-forming_domain"/>
</dbReference>
<sequence>MSVSIDEPIRPIRYTTAAHRPNELAYQAPDSVTAAVRRTLRQRRFMQYNRLAVGVVLLNAGALWLGTRHAAWADPTTLLTLAQANLACAVIARQQHVVNFVCRLATRAPTTWPLRLRWALAKVYHFGGLHVGMAVSGTAWYVLFVASHTRQALRGPGFPASLVTSYALVLLLVLIVVCARPSARTRSHDRFEVTHRLGGWTVLVLAWINTILVVTTQPAAGPVLDAVVTAPSIWLMLASTASTALPWLRLRRVPITVQRPSSHVAVVRFDDHGVKPFVGSVRPISLHPLWGWHTFANIPAPRSSPLGYRMAVSRAGDWTSAFIADPPSHVWVRGVPTAGMANVRHLFKRVVFVATGSGIGPMLAHLMANNVPGHLVWVTRSPRETYGDELVNEILAVQPDATIWNTDDQGRPDVFALAYEALQRTGAEAVICIASTKVTWQVVSGIERLGIPAFGPIWDS</sequence>
<evidence type="ECO:0000256" key="1">
    <source>
        <dbReference type="SAM" id="Phobius"/>
    </source>
</evidence>
<feature type="transmembrane region" description="Helical" evidence="1">
    <location>
        <begin position="158"/>
        <end position="179"/>
    </location>
</feature>
<proteinExistence type="predicted"/>
<dbReference type="RefSeq" id="WP_229836245.1">
    <property type="nucleotide sequence ID" value="NZ_BMPI01000048.1"/>
</dbReference>
<reference evidence="2" key="2">
    <citation type="submission" date="2020-09" db="EMBL/GenBank/DDBJ databases">
        <authorList>
            <person name="Sun Q."/>
            <person name="Ohkuma M."/>
        </authorList>
    </citation>
    <scope>NUCLEOTIDE SEQUENCE</scope>
    <source>
        <strain evidence="2">JCM 19831</strain>
    </source>
</reference>